<dbReference type="InterPro" id="IPR036397">
    <property type="entry name" value="RNaseH_sf"/>
</dbReference>
<comment type="subcellular location">
    <subcellularLocation>
        <location evidence="1">Nucleus</location>
    </subcellularLocation>
</comment>
<reference evidence="4" key="1">
    <citation type="submission" date="2021-01" db="EMBL/GenBank/DDBJ databases">
        <title>Caligus Genome Assembly.</title>
        <authorList>
            <person name="Gallardo-Escarate C."/>
        </authorList>
    </citation>
    <scope>NUCLEOTIDE SEQUENCE [LARGE SCALE GENOMIC DNA]</scope>
</reference>
<dbReference type="InterPro" id="IPR038116">
    <property type="entry name" value="TrpR-like_sf"/>
</dbReference>
<evidence type="ECO:0000259" key="2">
    <source>
        <dbReference type="Pfam" id="PF13358"/>
    </source>
</evidence>
<organism evidence="3 4">
    <name type="scientific">Caligus rogercresseyi</name>
    <name type="common">Sea louse</name>
    <dbReference type="NCBI Taxonomy" id="217165"/>
    <lineage>
        <taxon>Eukaryota</taxon>
        <taxon>Metazoa</taxon>
        <taxon>Ecdysozoa</taxon>
        <taxon>Arthropoda</taxon>
        <taxon>Crustacea</taxon>
        <taxon>Multicrustacea</taxon>
        <taxon>Hexanauplia</taxon>
        <taxon>Copepoda</taxon>
        <taxon>Siphonostomatoida</taxon>
        <taxon>Caligidae</taxon>
        <taxon>Caligus</taxon>
    </lineage>
</organism>
<evidence type="ECO:0000313" key="3">
    <source>
        <dbReference type="EMBL" id="QQP49179.1"/>
    </source>
</evidence>
<proteinExistence type="predicted"/>
<dbReference type="PANTHER" id="PTHR46068:SF1">
    <property type="entry name" value="TRANSPOSASE IS30-LIKE HTH DOMAIN-CONTAINING PROTEIN"/>
    <property type="match status" value="1"/>
</dbReference>
<dbReference type="GO" id="GO:0003676">
    <property type="term" value="F:nucleic acid binding"/>
    <property type="evidence" value="ECO:0007669"/>
    <property type="project" value="InterPro"/>
</dbReference>
<dbReference type="Pfam" id="PF13551">
    <property type="entry name" value="HTH_29"/>
    <property type="match status" value="1"/>
</dbReference>
<feature type="domain" description="Tc1-like transposase DDE" evidence="2">
    <location>
        <begin position="144"/>
        <end position="264"/>
    </location>
</feature>
<dbReference type="SUPFAM" id="SSF46689">
    <property type="entry name" value="Homeodomain-like"/>
    <property type="match status" value="1"/>
</dbReference>
<evidence type="ECO:0000313" key="4">
    <source>
        <dbReference type="Proteomes" id="UP000595437"/>
    </source>
</evidence>
<evidence type="ECO:0000256" key="1">
    <source>
        <dbReference type="ARBA" id="ARBA00004123"/>
    </source>
</evidence>
<dbReference type="OrthoDB" id="6368480at2759"/>
<dbReference type="InterPro" id="IPR009057">
    <property type="entry name" value="Homeodomain-like_sf"/>
</dbReference>
<dbReference type="AlphaFoldDB" id="A0A7T8K7P3"/>
<dbReference type="Proteomes" id="UP000595437">
    <property type="component" value="Chromosome 6"/>
</dbReference>
<name>A0A7T8K7P3_CALRO</name>
<sequence length="335" mass="38223">METKRVEIATLVRAGHTTSNIIKELNVSKATVCRVRKRLADGDDLKNKPRSGRPVKIRPNQVKTAFEAMPTMKMSELAKKKSVDPSTVSKAVKAGDLRLDRCRRILSDLKHNGDRKTFTVDPVYNKQNDRVICFGNVSNVIRSVSKTKHPASVMMLGIVASTGDKMPPIWFPTGYRLTGADYLELLKTKITKKSGKSSYVFQQDGAPAHTCKAVQDWMETNMKFWPKTMWPPQSPDLNPLDFSFWWHVESQACRVRHSNVEDLKTSVEKKWKAMKRSYIITVCQAFRRRVEAVIEAKEEYLELTLPQTSSRLISDDLNHPLSKDLREKFCPISQL</sequence>
<dbReference type="GO" id="GO:0005634">
    <property type="term" value="C:nucleus"/>
    <property type="evidence" value="ECO:0007669"/>
    <property type="project" value="UniProtKB-SubCell"/>
</dbReference>
<dbReference type="PANTHER" id="PTHR46068">
    <property type="entry name" value="PROTEIN CBG27172"/>
    <property type="match status" value="1"/>
</dbReference>
<accession>A0A7T8K7P3</accession>
<gene>
    <name evidence="3" type="ORF">FKW44_009737</name>
</gene>
<dbReference type="Pfam" id="PF13358">
    <property type="entry name" value="DDE_3"/>
    <property type="match status" value="1"/>
</dbReference>
<dbReference type="EMBL" id="CP045895">
    <property type="protein sequence ID" value="QQP49179.1"/>
    <property type="molecule type" value="Genomic_DNA"/>
</dbReference>
<protein>
    <submittedName>
        <fullName evidence="3">Transposable element</fullName>
    </submittedName>
</protein>
<keyword evidence="4" id="KW-1185">Reference proteome</keyword>
<dbReference type="InterPro" id="IPR038717">
    <property type="entry name" value="Tc1-like_DDE_dom"/>
</dbReference>
<dbReference type="Gene3D" id="1.10.1270.10">
    <property type="entry name" value="TrpR-like"/>
    <property type="match status" value="1"/>
</dbReference>
<dbReference type="Gene3D" id="3.30.420.10">
    <property type="entry name" value="Ribonuclease H-like superfamily/Ribonuclease H"/>
    <property type="match status" value="1"/>
</dbReference>